<dbReference type="Proteomes" id="UP000887565">
    <property type="component" value="Unplaced"/>
</dbReference>
<dbReference type="InterPro" id="IPR045107">
    <property type="entry name" value="SAC3/GANP/THP3"/>
</dbReference>
<feature type="region of interest" description="Disordered" evidence="1">
    <location>
        <begin position="99"/>
        <end position="191"/>
    </location>
</feature>
<protein>
    <submittedName>
        <fullName evidence="3">Uncharacterized protein</fullName>
    </submittedName>
</protein>
<reference evidence="3" key="1">
    <citation type="submission" date="2022-11" db="UniProtKB">
        <authorList>
            <consortium name="WormBaseParasite"/>
        </authorList>
    </citation>
    <scope>IDENTIFICATION</scope>
</reference>
<evidence type="ECO:0000313" key="3">
    <source>
        <dbReference type="WBParaSite" id="nRc.2.0.1.t24588-RA"/>
    </source>
</evidence>
<feature type="compositionally biased region" description="Acidic residues" evidence="1">
    <location>
        <begin position="389"/>
        <end position="398"/>
    </location>
</feature>
<dbReference type="PANTHER" id="PTHR12436">
    <property type="entry name" value="80 KDA MCM3-ASSOCIATED PROTEIN"/>
    <property type="match status" value="1"/>
</dbReference>
<sequence>MDDEILEIPLPSSTENAKTVSGAVVESSTATPQTAWLKAQEALQKITPPAPQFYNNGAGAQQHPSLSFGVPNFLQNSMYQAYPWMYQYGLSAPNNPWGRPPPVGASGPAPHHPFMPSYGAGGGAVQQTPRHWSSRPPPATTSRPARKTPAPTPPFRNNNFTTPTAPPRPLFPSPTTPLPRMGGALKNNEMPPKMTDYVERAYVHCSTDEEKDRVEKILKQKLTPLLQSGAAWTINWDKEPLPTSDAEEEEDGENSSTTTPKMSKKQLKKQRKRERQQKLKNDQEQQQQQRKRSENEAQQQNFIALNNAKCKASKKSSRDLRFTLHHQSPAEQEAAKRKRAARFAQYNQSCKVGYSPLQKPPRRRKIDYDDDDDDDDDHGQNANRSTCSNDDDDDDDDFPAFFIDQDGDVSFFEEDYCRCKLTVARGVKWFYFEAFYAVGYS</sequence>
<accession>A0A915JEH8</accession>
<feature type="compositionally biased region" description="Low complexity" evidence="1">
    <location>
        <begin position="140"/>
        <end position="149"/>
    </location>
</feature>
<dbReference type="WBParaSite" id="nRc.2.0.1.t24588-RA">
    <property type="protein sequence ID" value="nRc.2.0.1.t24588-RA"/>
    <property type="gene ID" value="nRc.2.0.1.g24588"/>
</dbReference>
<evidence type="ECO:0000313" key="2">
    <source>
        <dbReference type="Proteomes" id="UP000887565"/>
    </source>
</evidence>
<dbReference type="OMA" id="ANRSTCS"/>
<dbReference type="PANTHER" id="PTHR12436:SF4">
    <property type="entry name" value="LEUKOCYTE RECEPTOR CLUSTER MEMBER 8"/>
    <property type="match status" value="1"/>
</dbReference>
<evidence type="ECO:0000256" key="1">
    <source>
        <dbReference type="SAM" id="MobiDB-lite"/>
    </source>
</evidence>
<organism evidence="2 3">
    <name type="scientific">Romanomermis culicivorax</name>
    <name type="common">Nematode worm</name>
    <dbReference type="NCBI Taxonomy" id="13658"/>
    <lineage>
        <taxon>Eukaryota</taxon>
        <taxon>Metazoa</taxon>
        <taxon>Ecdysozoa</taxon>
        <taxon>Nematoda</taxon>
        <taxon>Enoplea</taxon>
        <taxon>Dorylaimia</taxon>
        <taxon>Mermithida</taxon>
        <taxon>Mermithoidea</taxon>
        <taxon>Mermithidae</taxon>
        <taxon>Romanomermis</taxon>
    </lineage>
</organism>
<feature type="compositionally biased region" description="Pro residues" evidence="1">
    <location>
        <begin position="164"/>
        <end position="177"/>
    </location>
</feature>
<keyword evidence="2" id="KW-1185">Reference proteome</keyword>
<dbReference type="AlphaFoldDB" id="A0A915JEH8"/>
<feature type="compositionally biased region" description="Basic residues" evidence="1">
    <location>
        <begin position="262"/>
        <end position="275"/>
    </location>
</feature>
<feature type="region of interest" description="Disordered" evidence="1">
    <location>
        <begin position="228"/>
        <end position="400"/>
    </location>
</feature>
<proteinExistence type="predicted"/>
<dbReference type="GO" id="GO:0005634">
    <property type="term" value="C:nucleus"/>
    <property type="evidence" value="ECO:0007669"/>
    <property type="project" value="TreeGrafter"/>
</dbReference>
<name>A0A915JEH8_ROMCU</name>
<feature type="compositionally biased region" description="Acidic residues" evidence="1">
    <location>
        <begin position="368"/>
        <end position="377"/>
    </location>
</feature>